<evidence type="ECO:0000313" key="1">
    <source>
        <dbReference type="EMBL" id="KTB40600.1"/>
    </source>
</evidence>
<gene>
    <name evidence="1" type="ORF">WG66_6822</name>
</gene>
<evidence type="ECO:0000313" key="2">
    <source>
        <dbReference type="Proteomes" id="UP000054988"/>
    </source>
</evidence>
<organism evidence="1 2">
    <name type="scientific">Moniliophthora roreri</name>
    <name type="common">Frosty pod rot fungus</name>
    <name type="synonym">Monilia roreri</name>
    <dbReference type="NCBI Taxonomy" id="221103"/>
    <lineage>
        <taxon>Eukaryota</taxon>
        <taxon>Fungi</taxon>
        <taxon>Dikarya</taxon>
        <taxon>Basidiomycota</taxon>
        <taxon>Agaricomycotina</taxon>
        <taxon>Agaricomycetes</taxon>
        <taxon>Agaricomycetidae</taxon>
        <taxon>Agaricales</taxon>
        <taxon>Marasmiineae</taxon>
        <taxon>Marasmiaceae</taxon>
        <taxon>Moniliophthora</taxon>
    </lineage>
</organism>
<dbReference type="AlphaFoldDB" id="A0A0W0FWE7"/>
<dbReference type="Proteomes" id="UP000054988">
    <property type="component" value="Unassembled WGS sequence"/>
</dbReference>
<reference evidence="1 2" key="1">
    <citation type="submission" date="2015-12" db="EMBL/GenBank/DDBJ databases">
        <title>Draft genome sequence of Moniliophthora roreri, the causal agent of frosty pod rot of cacao.</title>
        <authorList>
            <person name="Aime M.C."/>
            <person name="Diaz-Valderrama J.R."/>
            <person name="Kijpornyongpan T."/>
            <person name="Phillips-Mora W."/>
        </authorList>
    </citation>
    <scope>NUCLEOTIDE SEQUENCE [LARGE SCALE GENOMIC DNA]</scope>
    <source>
        <strain evidence="1 2">MCA 2952</strain>
    </source>
</reference>
<dbReference type="EMBL" id="LATX01001567">
    <property type="protein sequence ID" value="KTB40600.1"/>
    <property type="molecule type" value="Genomic_DNA"/>
</dbReference>
<comment type="caution">
    <text evidence="1">The sequence shown here is derived from an EMBL/GenBank/DDBJ whole genome shotgun (WGS) entry which is preliminary data.</text>
</comment>
<name>A0A0W0FWE7_MONRR</name>
<proteinExistence type="predicted"/>
<protein>
    <submittedName>
        <fullName evidence="1">Uncharacterized protein</fullName>
    </submittedName>
</protein>
<accession>A0A0W0FWE7</accession>
<sequence length="38" mass="4164">MIFHYLSLPLTISHPQTPTNSAPKDAPSAIMMIPQASR</sequence>